<keyword evidence="3" id="KW-1185">Reference proteome</keyword>
<reference evidence="2 3" key="1">
    <citation type="journal article" date="2023" name="Sci. Data">
        <title>Genome assembly of the Korean intertidal mud-creeper Batillaria attramentaria.</title>
        <authorList>
            <person name="Patra A.K."/>
            <person name="Ho P.T."/>
            <person name="Jun S."/>
            <person name="Lee S.J."/>
            <person name="Kim Y."/>
            <person name="Won Y.J."/>
        </authorList>
    </citation>
    <scope>NUCLEOTIDE SEQUENCE [LARGE SCALE GENOMIC DNA]</scope>
    <source>
        <strain evidence="2">Wonlab-2016</strain>
    </source>
</reference>
<name>A0ABD0J6C4_9CAEN</name>
<dbReference type="Proteomes" id="UP001519460">
    <property type="component" value="Unassembled WGS sequence"/>
</dbReference>
<dbReference type="PROSITE" id="PS51459">
    <property type="entry name" value="FIDO"/>
    <property type="match status" value="1"/>
</dbReference>
<dbReference type="EMBL" id="JACVVK020000622">
    <property type="protein sequence ID" value="KAK7462492.1"/>
    <property type="molecule type" value="Genomic_DNA"/>
</dbReference>
<sequence>MLQVYPGLLKILDFALETSTKPSLEQILEYQRDWKHMSETCGNSQKWKECHQNVSEEFCADFLSHIAKEEDIGLKDKGAARALVESTNREVAQRTRVKRMKSQEETETRNLLQAWEHLSNMAEKEAQSDPNTLGLLEIDSCVKEVHKILLQNIKCGTTPGHFSTRERYTELGYNGERHYYPKFETEEDAEKHVLDKIDTYNALVSKIKEIQHPLGKISMLFKCAAWILFEVISLHPFGNGNGRLCRMLCSYCLAVFTPFPTPIYNVYSTSTKEDYINAIVETRKSKPQHPVQLATLIIDSNCKAWEKFIQRMREELSDSENSA</sequence>
<dbReference type="InterPro" id="IPR003812">
    <property type="entry name" value="Fido"/>
</dbReference>
<dbReference type="AlphaFoldDB" id="A0ABD0J6C4"/>
<dbReference type="InterPro" id="IPR040198">
    <property type="entry name" value="Fido_containing"/>
</dbReference>
<dbReference type="SUPFAM" id="SSF140931">
    <property type="entry name" value="Fic-like"/>
    <property type="match status" value="1"/>
</dbReference>
<protein>
    <recommendedName>
        <fullName evidence="1">Fido domain-containing protein</fullName>
    </recommendedName>
</protein>
<organism evidence="2 3">
    <name type="scientific">Batillaria attramentaria</name>
    <dbReference type="NCBI Taxonomy" id="370345"/>
    <lineage>
        <taxon>Eukaryota</taxon>
        <taxon>Metazoa</taxon>
        <taxon>Spiralia</taxon>
        <taxon>Lophotrochozoa</taxon>
        <taxon>Mollusca</taxon>
        <taxon>Gastropoda</taxon>
        <taxon>Caenogastropoda</taxon>
        <taxon>Sorbeoconcha</taxon>
        <taxon>Cerithioidea</taxon>
        <taxon>Batillariidae</taxon>
        <taxon>Batillaria</taxon>
    </lineage>
</organism>
<dbReference type="PANTHER" id="PTHR13504">
    <property type="entry name" value="FIDO DOMAIN-CONTAINING PROTEIN DDB_G0283145"/>
    <property type="match status" value="1"/>
</dbReference>
<dbReference type="Pfam" id="PF02661">
    <property type="entry name" value="Fic"/>
    <property type="match status" value="1"/>
</dbReference>
<evidence type="ECO:0000259" key="1">
    <source>
        <dbReference type="PROSITE" id="PS51459"/>
    </source>
</evidence>
<evidence type="ECO:0000313" key="3">
    <source>
        <dbReference type="Proteomes" id="UP001519460"/>
    </source>
</evidence>
<comment type="caution">
    <text evidence="2">The sequence shown here is derived from an EMBL/GenBank/DDBJ whole genome shotgun (WGS) entry which is preliminary data.</text>
</comment>
<dbReference type="PANTHER" id="PTHR13504:SF38">
    <property type="entry name" value="FIDO DOMAIN-CONTAINING PROTEIN"/>
    <property type="match status" value="1"/>
</dbReference>
<accession>A0ABD0J6C4</accession>
<dbReference type="Gene3D" id="1.10.3290.10">
    <property type="entry name" value="Fido-like domain"/>
    <property type="match status" value="1"/>
</dbReference>
<evidence type="ECO:0000313" key="2">
    <source>
        <dbReference type="EMBL" id="KAK7462492.1"/>
    </source>
</evidence>
<feature type="domain" description="Fido" evidence="1">
    <location>
        <begin position="137"/>
        <end position="299"/>
    </location>
</feature>
<dbReference type="InterPro" id="IPR036597">
    <property type="entry name" value="Fido-like_dom_sf"/>
</dbReference>
<proteinExistence type="predicted"/>
<gene>
    <name evidence="2" type="ORF">BaRGS_00038461</name>
</gene>